<evidence type="ECO:0000256" key="1">
    <source>
        <dbReference type="ARBA" id="ARBA00001968"/>
    </source>
</evidence>
<evidence type="ECO:0000313" key="9">
    <source>
        <dbReference type="EMBL" id="KAK2658924.1"/>
    </source>
</evidence>
<comment type="cofactor">
    <cofactor evidence="1">
        <name>a divalent metal cation</name>
        <dbReference type="ChEBI" id="CHEBI:60240"/>
    </cofactor>
</comment>
<dbReference type="GO" id="GO:0016787">
    <property type="term" value="F:hydrolase activity"/>
    <property type="evidence" value="ECO:0007669"/>
    <property type="project" value="UniProtKB-KW"/>
</dbReference>
<evidence type="ECO:0000256" key="6">
    <source>
        <dbReference type="ARBA" id="ARBA00022801"/>
    </source>
</evidence>
<organism evidence="9 10">
    <name type="scientific">Dipteronia dyeriana</name>
    <dbReference type="NCBI Taxonomy" id="168575"/>
    <lineage>
        <taxon>Eukaryota</taxon>
        <taxon>Viridiplantae</taxon>
        <taxon>Streptophyta</taxon>
        <taxon>Embryophyta</taxon>
        <taxon>Tracheophyta</taxon>
        <taxon>Spermatophyta</taxon>
        <taxon>Magnoliopsida</taxon>
        <taxon>eudicotyledons</taxon>
        <taxon>Gunneridae</taxon>
        <taxon>Pentapetalae</taxon>
        <taxon>rosids</taxon>
        <taxon>malvids</taxon>
        <taxon>Sapindales</taxon>
        <taxon>Sapindaceae</taxon>
        <taxon>Hippocastanoideae</taxon>
        <taxon>Acereae</taxon>
        <taxon>Dipteronia</taxon>
    </lineage>
</organism>
<dbReference type="AlphaFoldDB" id="A0AAD9XGA8"/>
<accession>A0AAD9XGA8</accession>
<name>A0AAD9XGA8_9ROSI</name>
<proteinExistence type="inferred from homology"/>
<protein>
    <recommendedName>
        <fullName evidence="8">DDE Tnp4 domain-containing protein</fullName>
    </recommendedName>
</protein>
<keyword evidence="5" id="KW-0479">Metal-binding</keyword>
<sequence length="167" mass="18977">MSDSRYMPHFKDCIGAIDGVNVQALISPCDQVPYIGRKGIPNQNEMAICNFDVQFTFACAYWEGSAHDSRVFLSALCDSQSKFSKPPYGKYYLVDVGYPQMKGFLGPYKGERYRIPHFRRGEEPTGHNEIFNHAHSSLRSIIEGTFGVWKKNGEFYVICQVILSKSE</sequence>
<dbReference type="PANTHER" id="PTHR22930">
    <property type="match status" value="1"/>
</dbReference>
<evidence type="ECO:0000256" key="3">
    <source>
        <dbReference type="ARBA" id="ARBA00006958"/>
    </source>
</evidence>
<dbReference type="Proteomes" id="UP001280121">
    <property type="component" value="Unassembled WGS sequence"/>
</dbReference>
<dbReference type="GO" id="GO:0004518">
    <property type="term" value="F:nuclease activity"/>
    <property type="evidence" value="ECO:0007669"/>
    <property type="project" value="UniProtKB-KW"/>
</dbReference>
<evidence type="ECO:0000256" key="7">
    <source>
        <dbReference type="ARBA" id="ARBA00023242"/>
    </source>
</evidence>
<dbReference type="GO" id="GO:0046872">
    <property type="term" value="F:metal ion binding"/>
    <property type="evidence" value="ECO:0007669"/>
    <property type="project" value="UniProtKB-KW"/>
</dbReference>
<evidence type="ECO:0000259" key="8">
    <source>
        <dbReference type="Pfam" id="PF13359"/>
    </source>
</evidence>
<evidence type="ECO:0000256" key="2">
    <source>
        <dbReference type="ARBA" id="ARBA00004123"/>
    </source>
</evidence>
<evidence type="ECO:0000313" key="10">
    <source>
        <dbReference type="Proteomes" id="UP001280121"/>
    </source>
</evidence>
<comment type="subcellular location">
    <subcellularLocation>
        <location evidence="2">Nucleus</location>
    </subcellularLocation>
</comment>
<gene>
    <name evidence="9" type="ORF">Ddye_005457</name>
</gene>
<dbReference type="GO" id="GO:0005634">
    <property type="term" value="C:nucleus"/>
    <property type="evidence" value="ECO:0007669"/>
    <property type="project" value="UniProtKB-SubCell"/>
</dbReference>
<evidence type="ECO:0000256" key="4">
    <source>
        <dbReference type="ARBA" id="ARBA00022722"/>
    </source>
</evidence>
<keyword evidence="4" id="KW-0540">Nuclease</keyword>
<dbReference type="PANTHER" id="PTHR22930:SF221">
    <property type="entry name" value="NUCLEASE HARBI1"/>
    <property type="match status" value="1"/>
</dbReference>
<keyword evidence="6" id="KW-0378">Hydrolase</keyword>
<comment type="caution">
    <text evidence="9">The sequence shown here is derived from an EMBL/GenBank/DDBJ whole genome shotgun (WGS) entry which is preliminary data.</text>
</comment>
<reference evidence="9" key="1">
    <citation type="journal article" date="2023" name="Plant J.">
        <title>Genome sequences and population genomics provide insights into the demographic history, inbreeding, and mutation load of two 'living fossil' tree species of Dipteronia.</title>
        <authorList>
            <person name="Feng Y."/>
            <person name="Comes H.P."/>
            <person name="Chen J."/>
            <person name="Zhu S."/>
            <person name="Lu R."/>
            <person name="Zhang X."/>
            <person name="Li P."/>
            <person name="Qiu J."/>
            <person name="Olsen K.M."/>
            <person name="Qiu Y."/>
        </authorList>
    </citation>
    <scope>NUCLEOTIDE SEQUENCE</scope>
    <source>
        <strain evidence="9">KIB01</strain>
    </source>
</reference>
<comment type="similarity">
    <text evidence="3">Belongs to the HARBI1 family.</text>
</comment>
<dbReference type="InterPro" id="IPR045249">
    <property type="entry name" value="HARBI1-like"/>
</dbReference>
<dbReference type="EMBL" id="JANJYI010000002">
    <property type="protein sequence ID" value="KAK2658924.1"/>
    <property type="molecule type" value="Genomic_DNA"/>
</dbReference>
<dbReference type="Pfam" id="PF13359">
    <property type="entry name" value="DDE_Tnp_4"/>
    <property type="match status" value="1"/>
</dbReference>
<dbReference type="InterPro" id="IPR027806">
    <property type="entry name" value="HARBI1_dom"/>
</dbReference>
<keyword evidence="10" id="KW-1185">Reference proteome</keyword>
<keyword evidence="7" id="KW-0539">Nucleus</keyword>
<feature type="domain" description="DDE Tnp4" evidence="8">
    <location>
        <begin position="34"/>
        <end position="151"/>
    </location>
</feature>
<evidence type="ECO:0000256" key="5">
    <source>
        <dbReference type="ARBA" id="ARBA00022723"/>
    </source>
</evidence>